<dbReference type="OrthoDB" id="9771846at2"/>
<dbReference type="PANTHER" id="PTHR43179">
    <property type="entry name" value="RHAMNOSYLTRANSFERASE WBBL"/>
    <property type="match status" value="1"/>
</dbReference>
<protein>
    <recommendedName>
        <fullName evidence="1">Glycosyltransferase 2-like domain-containing protein</fullName>
    </recommendedName>
</protein>
<dbReference type="EMBL" id="CP029463">
    <property type="protein sequence ID" value="AWM13671.1"/>
    <property type="molecule type" value="Genomic_DNA"/>
</dbReference>
<dbReference type="PANTHER" id="PTHR43179:SF7">
    <property type="entry name" value="RHAMNOSYLTRANSFERASE WBBL"/>
    <property type="match status" value="1"/>
</dbReference>
<sequence length="267" mass="31057">MSVELSVILVNYNGIQYLDACLKSIQQHLLEIDYEIILIDNNSQDESCTFIKENYPTICLIESRSNNGFGKGNNLAVQQAKGEYVLLLNIDTVLQDNLKPALDYVKTHKTVGALGINMLNGNKEYLQAAGQFPNLTNLFWMKKAFQFNNDFISGDFSKEIYEVDWLTGSFILMPKRIYDEIKGFDEDYFLYVEDVDFCKRIADLGYKRVFYSKQKYIHYVGFNKKKNPMLIKGYRLYIKKHFKGFYKYLCLGVLKINQSVKMIKGLF</sequence>
<dbReference type="KEGG" id="fse:DI487_07205"/>
<name>A0A2U8QUA7_9FLAO</name>
<dbReference type="RefSeq" id="WP_109569039.1">
    <property type="nucleotide sequence ID" value="NZ_CP029463.1"/>
</dbReference>
<dbReference type="AlphaFoldDB" id="A0A2U8QUA7"/>
<keyword evidence="3" id="KW-1185">Reference proteome</keyword>
<proteinExistence type="predicted"/>
<dbReference type="CDD" id="cd04186">
    <property type="entry name" value="GT_2_like_c"/>
    <property type="match status" value="1"/>
</dbReference>
<feature type="domain" description="Glycosyltransferase 2-like" evidence="1">
    <location>
        <begin position="6"/>
        <end position="139"/>
    </location>
</feature>
<accession>A0A2U8QUA7</accession>
<reference evidence="2 3" key="1">
    <citation type="submission" date="2018-05" db="EMBL/GenBank/DDBJ databases">
        <title>Flavobacterium sp. MEBiC07310.</title>
        <authorList>
            <person name="Baek K."/>
        </authorList>
    </citation>
    <scope>NUCLEOTIDE SEQUENCE [LARGE SCALE GENOMIC DNA]</scope>
    <source>
        <strain evidence="2 3">MEBiC07310</strain>
    </source>
</reference>
<dbReference type="Pfam" id="PF00535">
    <property type="entry name" value="Glycos_transf_2"/>
    <property type="match status" value="1"/>
</dbReference>
<evidence type="ECO:0000259" key="1">
    <source>
        <dbReference type="Pfam" id="PF00535"/>
    </source>
</evidence>
<evidence type="ECO:0000313" key="3">
    <source>
        <dbReference type="Proteomes" id="UP000245429"/>
    </source>
</evidence>
<dbReference type="Gene3D" id="3.90.550.10">
    <property type="entry name" value="Spore Coat Polysaccharide Biosynthesis Protein SpsA, Chain A"/>
    <property type="match status" value="1"/>
</dbReference>
<dbReference type="Proteomes" id="UP000245429">
    <property type="component" value="Chromosome"/>
</dbReference>
<dbReference type="InterPro" id="IPR001173">
    <property type="entry name" value="Glyco_trans_2-like"/>
</dbReference>
<dbReference type="InterPro" id="IPR029044">
    <property type="entry name" value="Nucleotide-diphossugar_trans"/>
</dbReference>
<evidence type="ECO:0000313" key="2">
    <source>
        <dbReference type="EMBL" id="AWM13671.1"/>
    </source>
</evidence>
<gene>
    <name evidence="2" type="ORF">DI487_07205</name>
</gene>
<organism evidence="2 3">
    <name type="scientific">Flavobacterium sediminis</name>
    <dbReference type="NCBI Taxonomy" id="2201181"/>
    <lineage>
        <taxon>Bacteria</taxon>
        <taxon>Pseudomonadati</taxon>
        <taxon>Bacteroidota</taxon>
        <taxon>Flavobacteriia</taxon>
        <taxon>Flavobacteriales</taxon>
        <taxon>Flavobacteriaceae</taxon>
        <taxon>Flavobacterium</taxon>
    </lineage>
</organism>
<dbReference type="SUPFAM" id="SSF53448">
    <property type="entry name" value="Nucleotide-diphospho-sugar transferases"/>
    <property type="match status" value="1"/>
</dbReference>